<accession>A0AAV9ZD80</accession>
<comment type="caution">
    <text evidence="1">The sequence shown here is derived from an EMBL/GenBank/DDBJ whole genome shotgun (WGS) entry which is preliminary data.</text>
</comment>
<evidence type="ECO:0000313" key="1">
    <source>
        <dbReference type="EMBL" id="KAK6978054.1"/>
    </source>
</evidence>
<dbReference type="EMBL" id="JAWWNJ010000162">
    <property type="protein sequence ID" value="KAK6978054.1"/>
    <property type="molecule type" value="Genomic_DNA"/>
</dbReference>
<proteinExistence type="predicted"/>
<dbReference type="Gene3D" id="3.80.10.10">
    <property type="entry name" value="Ribonuclease Inhibitor"/>
    <property type="match status" value="1"/>
</dbReference>
<dbReference type="AlphaFoldDB" id="A0AAV9ZD80"/>
<reference evidence="1 2" key="1">
    <citation type="journal article" date="2024" name="J Genomics">
        <title>Draft genome sequencing and assembly of Favolaschia claudopus CIRM-BRFM 2984 isolated from oak limbs.</title>
        <authorList>
            <person name="Navarro D."/>
            <person name="Drula E."/>
            <person name="Chaduli D."/>
            <person name="Cazenave R."/>
            <person name="Ahrendt S."/>
            <person name="Wang J."/>
            <person name="Lipzen A."/>
            <person name="Daum C."/>
            <person name="Barry K."/>
            <person name="Grigoriev I.V."/>
            <person name="Favel A."/>
            <person name="Rosso M.N."/>
            <person name="Martin F."/>
        </authorList>
    </citation>
    <scope>NUCLEOTIDE SEQUENCE [LARGE SCALE GENOMIC DNA]</scope>
    <source>
        <strain evidence="1 2">CIRM-BRFM 2984</strain>
    </source>
</reference>
<name>A0AAV9ZD80_9AGAR</name>
<evidence type="ECO:0000313" key="2">
    <source>
        <dbReference type="Proteomes" id="UP001362999"/>
    </source>
</evidence>
<gene>
    <name evidence="1" type="ORF">R3P38DRAFT_3120572</name>
</gene>
<evidence type="ECO:0008006" key="3">
    <source>
        <dbReference type="Google" id="ProtNLM"/>
    </source>
</evidence>
<dbReference type="Proteomes" id="UP001362999">
    <property type="component" value="Unassembled WGS sequence"/>
</dbReference>
<organism evidence="1 2">
    <name type="scientific">Favolaschia claudopus</name>
    <dbReference type="NCBI Taxonomy" id="2862362"/>
    <lineage>
        <taxon>Eukaryota</taxon>
        <taxon>Fungi</taxon>
        <taxon>Dikarya</taxon>
        <taxon>Basidiomycota</taxon>
        <taxon>Agaricomycotina</taxon>
        <taxon>Agaricomycetes</taxon>
        <taxon>Agaricomycetidae</taxon>
        <taxon>Agaricales</taxon>
        <taxon>Marasmiineae</taxon>
        <taxon>Mycenaceae</taxon>
        <taxon>Favolaschia</taxon>
    </lineage>
</organism>
<keyword evidence="2" id="KW-1185">Reference proteome</keyword>
<dbReference type="InterPro" id="IPR032675">
    <property type="entry name" value="LRR_dom_sf"/>
</dbReference>
<sequence>MAAPRPLDVPELLEHCIHCLDGSTSTLISCSLVARSWVNPAQSVLFRDPSATNDLFLVSNNVLHKFYRTLGLSPHLVRHIRTFTLHPGFLSAASLETVASIEFTHLTRLILHISNPASTESNLPLQSLLRVPNLRYLTLLIDGSFATFAHILEGQCSRSIQHLSLSCWSQTTARRLPALLRDMPAVHLKSLGITMWGPEGPELLPWLPYPFDVSNVKALRTELSFPLPCETIRPPVVEILDIFILRNEAPAIQLSTFPNLKFLRFHMVSGMRQTVVGTLATLTRNHSIHTIVISVPFELPVEQCSELDSVLASISCPSLLCVEIEPRNMKRDLSSSFPQLIARGLLRAAHRSNEMVEARWRDLVNTL</sequence>
<protein>
    <recommendedName>
        <fullName evidence="3">F-box domain-containing protein</fullName>
    </recommendedName>
</protein>